<organism evidence="3 4">
    <name type="scientific">Elasticomyces elasticus</name>
    <dbReference type="NCBI Taxonomy" id="574655"/>
    <lineage>
        <taxon>Eukaryota</taxon>
        <taxon>Fungi</taxon>
        <taxon>Dikarya</taxon>
        <taxon>Ascomycota</taxon>
        <taxon>Pezizomycotina</taxon>
        <taxon>Dothideomycetes</taxon>
        <taxon>Dothideomycetidae</taxon>
        <taxon>Mycosphaerellales</taxon>
        <taxon>Teratosphaeriaceae</taxon>
        <taxon>Elasticomyces</taxon>
    </lineage>
</organism>
<dbReference type="EMBL" id="JAVRQU010000002">
    <property type="protein sequence ID" value="KAK5706098.1"/>
    <property type="molecule type" value="Genomic_DNA"/>
</dbReference>
<comment type="caution">
    <text evidence="3">The sequence shown here is derived from an EMBL/GenBank/DDBJ whole genome shotgun (WGS) entry which is preliminary data.</text>
</comment>
<evidence type="ECO:0000256" key="1">
    <source>
        <dbReference type="SAM" id="MobiDB-lite"/>
    </source>
</evidence>
<evidence type="ECO:0000259" key="2">
    <source>
        <dbReference type="Pfam" id="PF00646"/>
    </source>
</evidence>
<feature type="region of interest" description="Disordered" evidence="1">
    <location>
        <begin position="1"/>
        <end position="32"/>
    </location>
</feature>
<sequence>MAAGKRKPQSEVEDGSSAPHNHKIKTASRKKARRIPASTAYLFMLTDFHVQKRPLGAVSTRAGRITRAMKVEGTLQAVFNTAELLESILLHLSPKQVFGIQRVCKQFRAIVATSILLQQKLFLRTSRVDSGNMLAVKYGELVTLPPNIICPKLAMADSMARPDTLLLARPAIHWNSMTGLTIGARRAVDRLTEYGEILTLEPHRHGIKRATIEDPRGFTLGGLVAQAVTDVLPCMDIERHKSFLYEVGNEQRQNVGSGMSLIRKLEAESGKSAVIGKLRFAMADVVFLDEKERSRIKVLPCLGLYQAQQGQGKVLEGMEC</sequence>
<reference evidence="3" key="1">
    <citation type="submission" date="2023-08" db="EMBL/GenBank/DDBJ databases">
        <title>Black Yeasts Isolated from many extreme environments.</title>
        <authorList>
            <person name="Coleine C."/>
            <person name="Stajich J.E."/>
            <person name="Selbmann L."/>
        </authorList>
    </citation>
    <scope>NUCLEOTIDE SEQUENCE</scope>
    <source>
        <strain evidence="3">CCFEE 5810</strain>
    </source>
</reference>
<accession>A0AAN7WBH1</accession>
<dbReference type="AlphaFoldDB" id="A0AAN7WBH1"/>
<feature type="domain" description="F-box" evidence="2">
    <location>
        <begin position="83"/>
        <end position="116"/>
    </location>
</feature>
<feature type="compositionally biased region" description="Basic residues" evidence="1">
    <location>
        <begin position="20"/>
        <end position="32"/>
    </location>
</feature>
<name>A0AAN7WBH1_9PEZI</name>
<evidence type="ECO:0000313" key="3">
    <source>
        <dbReference type="EMBL" id="KAK5706098.1"/>
    </source>
</evidence>
<dbReference type="SUPFAM" id="SSF81383">
    <property type="entry name" value="F-box domain"/>
    <property type="match status" value="1"/>
</dbReference>
<dbReference type="InterPro" id="IPR036047">
    <property type="entry name" value="F-box-like_dom_sf"/>
</dbReference>
<gene>
    <name evidence="3" type="ORF">LTR97_001084</name>
</gene>
<evidence type="ECO:0000313" key="4">
    <source>
        <dbReference type="Proteomes" id="UP001310594"/>
    </source>
</evidence>
<dbReference type="CDD" id="cd09917">
    <property type="entry name" value="F-box_SF"/>
    <property type="match status" value="1"/>
</dbReference>
<protein>
    <recommendedName>
        <fullName evidence="2">F-box domain-containing protein</fullName>
    </recommendedName>
</protein>
<dbReference type="Proteomes" id="UP001310594">
    <property type="component" value="Unassembled WGS sequence"/>
</dbReference>
<proteinExistence type="predicted"/>
<dbReference type="InterPro" id="IPR001810">
    <property type="entry name" value="F-box_dom"/>
</dbReference>
<dbReference type="Pfam" id="PF00646">
    <property type="entry name" value="F-box"/>
    <property type="match status" value="1"/>
</dbReference>